<gene>
    <name evidence="3" type="ORF">D9613_006375</name>
</gene>
<dbReference type="PANTHER" id="PTHR28062">
    <property type="entry name" value="K+-H+ EXCHANGE-LIKE PROTEIN"/>
    <property type="match status" value="1"/>
</dbReference>
<dbReference type="GO" id="GO:1902600">
    <property type="term" value="P:proton transmembrane transport"/>
    <property type="evidence" value="ECO:0007669"/>
    <property type="project" value="TreeGrafter"/>
</dbReference>
<sequence>MSNSFRNMRIIAIPLTRPNTGAAASTARLTRLTYYQFQITDKAKRSKNGITPTTTADNPTEGEKKKGWLPEEGVVNWTTNKAAGIWAGFGKAKGGWKLKTFQFGERLVDRLEFEELALKSIDPSLAPSITKLKRTPVLDEKDTSTIPLIFPPSILSSSTALSELTAYTAHRVPRHKKGFYMWMIIAPFTAPFMVIPVIPNLPFFFCAWRSWSHYRAYKSSQYLQSLLEHDLIKPEPSEELDRVYEEEAARSVSSRISAPSSESESESSTSSSTSTSSNSTSATPPPPQPQPDQAQEPAHTLLLTRAAVPSILALFCPNHAESKTGSAASADLYRAVEQARVRVESGRVEL</sequence>
<evidence type="ECO:0008006" key="5">
    <source>
        <dbReference type="Google" id="ProtNLM"/>
    </source>
</evidence>
<dbReference type="PANTHER" id="PTHR28062:SF1">
    <property type="entry name" value="TRANSMEMBRANE PROTEIN"/>
    <property type="match status" value="1"/>
</dbReference>
<comment type="caution">
    <text evidence="3">The sequence shown here is derived from an EMBL/GenBank/DDBJ whole genome shotgun (WGS) entry which is preliminary data.</text>
</comment>
<dbReference type="EMBL" id="JAACJL010000030">
    <property type="protein sequence ID" value="KAF4617410.1"/>
    <property type="molecule type" value="Genomic_DNA"/>
</dbReference>
<proteinExistence type="predicted"/>
<dbReference type="Pfam" id="PF10173">
    <property type="entry name" value="Mit_KHE1"/>
    <property type="match status" value="1"/>
</dbReference>
<feature type="transmembrane region" description="Helical" evidence="2">
    <location>
        <begin position="179"/>
        <end position="198"/>
    </location>
</feature>
<keyword evidence="2" id="KW-1133">Transmembrane helix</keyword>
<protein>
    <recommendedName>
        <fullName evidence="5">Mitochondrial K+-H+ exchange-related-domain-containing protein</fullName>
    </recommendedName>
</protein>
<dbReference type="Proteomes" id="UP000521872">
    <property type="component" value="Unassembled WGS sequence"/>
</dbReference>
<dbReference type="GO" id="GO:0006813">
    <property type="term" value="P:potassium ion transport"/>
    <property type="evidence" value="ECO:0007669"/>
    <property type="project" value="TreeGrafter"/>
</dbReference>
<keyword evidence="4" id="KW-1185">Reference proteome</keyword>
<dbReference type="GO" id="GO:0005743">
    <property type="term" value="C:mitochondrial inner membrane"/>
    <property type="evidence" value="ECO:0007669"/>
    <property type="project" value="TreeGrafter"/>
</dbReference>
<feature type="compositionally biased region" description="Polar residues" evidence="1">
    <location>
        <begin position="48"/>
        <end position="58"/>
    </location>
</feature>
<evidence type="ECO:0000256" key="1">
    <source>
        <dbReference type="SAM" id="MobiDB-lite"/>
    </source>
</evidence>
<name>A0A8H4QVH5_9AGAR</name>
<keyword evidence="2" id="KW-0472">Membrane</keyword>
<accession>A0A8H4QVH5</accession>
<evidence type="ECO:0000256" key="2">
    <source>
        <dbReference type="SAM" id="Phobius"/>
    </source>
</evidence>
<keyword evidence="2" id="KW-0812">Transmembrane</keyword>
<dbReference type="InterPro" id="IPR018786">
    <property type="entry name" value="Mit_KHE1"/>
</dbReference>
<reference evidence="3 4" key="1">
    <citation type="submission" date="2019-12" db="EMBL/GenBank/DDBJ databases">
        <authorList>
            <person name="Floudas D."/>
            <person name="Bentzer J."/>
            <person name="Ahren D."/>
            <person name="Johansson T."/>
            <person name="Persson P."/>
            <person name="Tunlid A."/>
        </authorList>
    </citation>
    <scope>NUCLEOTIDE SEQUENCE [LARGE SCALE GENOMIC DNA]</scope>
    <source>
        <strain evidence="3 4">CBS 102.39</strain>
    </source>
</reference>
<organism evidence="3 4">
    <name type="scientific">Agrocybe pediades</name>
    <dbReference type="NCBI Taxonomy" id="84607"/>
    <lineage>
        <taxon>Eukaryota</taxon>
        <taxon>Fungi</taxon>
        <taxon>Dikarya</taxon>
        <taxon>Basidiomycota</taxon>
        <taxon>Agaricomycotina</taxon>
        <taxon>Agaricomycetes</taxon>
        <taxon>Agaricomycetidae</taxon>
        <taxon>Agaricales</taxon>
        <taxon>Agaricineae</taxon>
        <taxon>Strophariaceae</taxon>
        <taxon>Agrocybe</taxon>
    </lineage>
</organism>
<feature type="region of interest" description="Disordered" evidence="1">
    <location>
        <begin position="251"/>
        <end position="295"/>
    </location>
</feature>
<dbReference type="AlphaFoldDB" id="A0A8H4QVH5"/>
<evidence type="ECO:0000313" key="3">
    <source>
        <dbReference type="EMBL" id="KAF4617410.1"/>
    </source>
</evidence>
<evidence type="ECO:0000313" key="4">
    <source>
        <dbReference type="Proteomes" id="UP000521872"/>
    </source>
</evidence>
<feature type="compositionally biased region" description="Low complexity" evidence="1">
    <location>
        <begin position="251"/>
        <end position="282"/>
    </location>
</feature>
<feature type="region of interest" description="Disordered" evidence="1">
    <location>
        <begin position="46"/>
        <end position="66"/>
    </location>
</feature>